<sequence>MTWCKKNIFKIIIWINIGLFSNNAMSQKISTDSLLIKALANDQLLPILINSAQKFSPDVKRMSANVEYSSANQRISRNAIFSSFSFLSSYHYGTNYSAVTEFNAANSFTTVQTGFYNIGVGLQLPLSLILNRRHLLKSTQSQLEMAQFDKENSNLYVKQQVIRYYQELKLSHRLMVISSSNRQAAQINFKLGEKEFMQGQLSVGQYSTILDIFNKAKIEYETNLNRFQTSLMQLDAYTGVSFSTLLNQVK</sequence>
<reference evidence="2" key="1">
    <citation type="submission" date="2021-12" db="EMBL/GenBank/DDBJ databases">
        <authorList>
            <person name="Rodrigo-Torres L."/>
            <person name="Arahal R. D."/>
            <person name="Lucena T."/>
        </authorList>
    </citation>
    <scope>NUCLEOTIDE SEQUENCE</scope>
    <source>
        <strain evidence="2">CECT 8858</strain>
    </source>
</reference>
<organism evidence="2 3">
    <name type="scientific">Emticicia aquatica</name>
    <dbReference type="NCBI Taxonomy" id="1681835"/>
    <lineage>
        <taxon>Bacteria</taxon>
        <taxon>Pseudomonadati</taxon>
        <taxon>Bacteroidota</taxon>
        <taxon>Cytophagia</taxon>
        <taxon>Cytophagales</taxon>
        <taxon>Leadbetterellaceae</taxon>
        <taxon>Emticicia</taxon>
    </lineage>
</organism>
<evidence type="ECO:0000256" key="1">
    <source>
        <dbReference type="ARBA" id="ARBA00007613"/>
    </source>
</evidence>
<dbReference type="SUPFAM" id="SSF56954">
    <property type="entry name" value="Outer membrane efflux proteins (OEP)"/>
    <property type="match status" value="1"/>
</dbReference>
<dbReference type="Pfam" id="PF02321">
    <property type="entry name" value="OEP"/>
    <property type="match status" value="1"/>
</dbReference>
<proteinExistence type="inferred from homology"/>
<comment type="caution">
    <text evidence="2">The sequence shown here is derived from an EMBL/GenBank/DDBJ whole genome shotgun (WGS) entry which is preliminary data.</text>
</comment>
<dbReference type="Proteomes" id="UP000837932">
    <property type="component" value="Unassembled WGS sequence"/>
</dbReference>
<name>A0ABM9AQ43_9BACT</name>
<evidence type="ECO:0000313" key="3">
    <source>
        <dbReference type="Proteomes" id="UP000837932"/>
    </source>
</evidence>
<comment type="similarity">
    <text evidence="1">Belongs to the outer membrane factor (OMF) (TC 1.B.17) family.</text>
</comment>
<dbReference type="EMBL" id="CAKLPY010000002">
    <property type="protein sequence ID" value="CAH0995991.1"/>
    <property type="molecule type" value="Genomic_DNA"/>
</dbReference>
<gene>
    <name evidence="2" type="ORF">EMA8858_02119</name>
</gene>
<dbReference type="InterPro" id="IPR003423">
    <property type="entry name" value="OMP_efflux"/>
</dbReference>
<dbReference type="Gene3D" id="1.20.1600.10">
    <property type="entry name" value="Outer membrane efflux proteins (OEP)"/>
    <property type="match status" value="1"/>
</dbReference>
<evidence type="ECO:0008006" key="4">
    <source>
        <dbReference type="Google" id="ProtNLM"/>
    </source>
</evidence>
<keyword evidence="3" id="KW-1185">Reference proteome</keyword>
<accession>A0ABM9AQ43</accession>
<evidence type="ECO:0000313" key="2">
    <source>
        <dbReference type="EMBL" id="CAH0995991.1"/>
    </source>
</evidence>
<protein>
    <recommendedName>
        <fullName evidence="4">Outer membrane efflux protein</fullName>
    </recommendedName>
</protein>